<evidence type="ECO:0000256" key="4">
    <source>
        <dbReference type="ARBA" id="ARBA00023204"/>
    </source>
</evidence>
<dbReference type="InterPro" id="IPR011257">
    <property type="entry name" value="DNA_glycosylase"/>
</dbReference>
<keyword evidence="7" id="KW-1185">Reference proteome</keyword>
<evidence type="ECO:0000313" key="7">
    <source>
        <dbReference type="Proteomes" id="UP000322699"/>
    </source>
</evidence>
<dbReference type="InterPro" id="IPR003265">
    <property type="entry name" value="HhH-GPD_domain"/>
</dbReference>
<dbReference type="Gene3D" id="1.10.1670.40">
    <property type="match status" value="1"/>
</dbReference>
<keyword evidence="4" id="KW-0234">DNA repair</keyword>
<comment type="caution">
    <text evidence="6">The sequence shown here is derived from an EMBL/GenBank/DDBJ whole genome shotgun (WGS) entry which is preliminary data.</text>
</comment>
<sequence>MLSELGPPPLWKRPATLATLVRIILEQQVSLASAKATFDRLVLACDGKVTHHAILEMGQQQLAALGFSRQKARYTHTLAQQVDRGNFKIGGLSRKSDEDVRAAITDQLGMGNWTADVFLMMALLRSDLFPTGDLALVKGLEELEGKSYATADSLLARAEHWRPYRSVATRMIWQSYLHKRSKVIP</sequence>
<dbReference type="PANTHER" id="PTHR43003">
    <property type="entry name" value="DNA-3-METHYLADENINE GLYCOSYLASE"/>
    <property type="match status" value="1"/>
</dbReference>
<dbReference type="Proteomes" id="UP000322699">
    <property type="component" value="Unassembled WGS sequence"/>
</dbReference>
<keyword evidence="6" id="KW-0326">Glycosidase</keyword>
<feature type="domain" description="HhH-GPD" evidence="5">
    <location>
        <begin position="25"/>
        <end position="177"/>
    </location>
</feature>
<dbReference type="SMART" id="SM00478">
    <property type="entry name" value="ENDO3c"/>
    <property type="match status" value="1"/>
</dbReference>
<evidence type="ECO:0000259" key="5">
    <source>
        <dbReference type="SMART" id="SM00478"/>
    </source>
</evidence>
<dbReference type="Gene3D" id="1.10.340.30">
    <property type="entry name" value="Hypothetical protein, domain 2"/>
    <property type="match status" value="1"/>
</dbReference>
<dbReference type="GO" id="GO:0005737">
    <property type="term" value="C:cytoplasm"/>
    <property type="evidence" value="ECO:0007669"/>
    <property type="project" value="TreeGrafter"/>
</dbReference>
<keyword evidence="6" id="KW-0378">Hydrolase</keyword>
<dbReference type="GO" id="GO:0043916">
    <property type="term" value="F:DNA-7-methylguanine glycosylase activity"/>
    <property type="evidence" value="ECO:0007669"/>
    <property type="project" value="TreeGrafter"/>
</dbReference>
<evidence type="ECO:0000313" key="6">
    <source>
        <dbReference type="EMBL" id="KAA1258542.1"/>
    </source>
</evidence>
<dbReference type="GO" id="GO:0032131">
    <property type="term" value="F:alkylated DNA binding"/>
    <property type="evidence" value="ECO:0007669"/>
    <property type="project" value="TreeGrafter"/>
</dbReference>
<reference evidence="6 7" key="1">
    <citation type="submission" date="2019-08" db="EMBL/GenBank/DDBJ databases">
        <title>Deep-cultivation of Planctomycetes and their phenomic and genomic characterization uncovers novel biology.</title>
        <authorList>
            <person name="Wiegand S."/>
            <person name="Jogler M."/>
            <person name="Boedeker C."/>
            <person name="Pinto D."/>
            <person name="Vollmers J."/>
            <person name="Rivas-Marin E."/>
            <person name="Kohn T."/>
            <person name="Peeters S.H."/>
            <person name="Heuer A."/>
            <person name="Rast P."/>
            <person name="Oberbeckmann S."/>
            <person name="Bunk B."/>
            <person name="Jeske O."/>
            <person name="Meyerdierks A."/>
            <person name="Storesund J.E."/>
            <person name="Kallscheuer N."/>
            <person name="Luecker S."/>
            <person name="Lage O.M."/>
            <person name="Pohl T."/>
            <person name="Merkel B.J."/>
            <person name="Hornburger P."/>
            <person name="Mueller R.-W."/>
            <person name="Bruemmer F."/>
            <person name="Labrenz M."/>
            <person name="Spormann A.M."/>
            <person name="Op Den Camp H."/>
            <person name="Overmann J."/>
            <person name="Amann R."/>
            <person name="Jetten M.S.M."/>
            <person name="Mascher T."/>
            <person name="Medema M.H."/>
            <person name="Devos D.P."/>
            <person name="Kaster A.-K."/>
            <person name="Ovreas L."/>
            <person name="Rohde M."/>
            <person name="Galperin M.Y."/>
            <person name="Jogler C."/>
        </authorList>
    </citation>
    <scope>NUCLEOTIDE SEQUENCE [LARGE SCALE GENOMIC DNA]</scope>
    <source>
        <strain evidence="6 7">LF1</strain>
    </source>
</reference>
<evidence type="ECO:0000256" key="1">
    <source>
        <dbReference type="ARBA" id="ARBA00000086"/>
    </source>
</evidence>
<accession>A0A5B1CEA2</accession>
<keyword evidence="3" id="KW-0227">DNA damage</keyword>
<name>A0A5B1CEA2_9BACT</name>
<organism evidence="6 7">
    <name type="scientific">Rubripirellula obstinata</name>
    <dbReference type="NCBI Taxonomy" id="406547"/>
    <lineage>
        <taxon>Bacteria</taxon>
        <taxon>Pseudomonadati</taxon>
        <taxon>Planctomycetota</taxon>
        <taxon>Planctomycetia</taxon>
        <taxon>Pirellulales</taxon>
        <taxon>Pirellulaceae</taxon>
        <taxon>Rubripirellula</taxon>
    </lineage>
</organism>
<dbReference type="EMBL" id="VRLW01000001">
    <property type="protein sequence ID" value="KAA1258542.1"/>
    <property type="molecule type" value="Genomic_DNA"/>
</dbReference>
<dbReference type="EC" id="3.2.2.21" evidence="2"/>
<dbReference type="CDD" id="cd00056">
    <property type="entry name" value="ENDO3c"/>
    <property type="match status" value="1"/>
</dbReference>
<evidence type="ECO:0000256" key="2">
    <source>
        <dbReference type="ARBA" id="ARBA00012000"/>
    </source>
</evidence>
<comment type="catalytic activity">
    <reaction evidence="1">
        <text>Hydrolysis of alkylated DNA, releasing 3-methyladenine, 3-methylguanine, 7-methylguanine and 7-methyladenine.</text>
        <dbReference type="EC" id="3.2.2.21"/>
    </reaction>
</comment>
<proteinExistence type="predicted"/>
<dbReference type="GO" id="GO:0006307">
    <property type="term" value="P:DNA alkylation repair"/>
    <property type="evidence" value="ECO:0007669"/>
    <property type="project" value="TreeGrafter"/>
</dbReference>
<dbReference type="GO" id="GO:0032993">
    <property type="term" value="C:protein-DNA complex"/>
    <property type="evidence" value="ECO:0007669"/>
    <property type="project" value="TreeGrafter"/>
</dbReference>
<dbReference type="AlphaFoldDB" id="A0A5B1CEA2"/>
<dbReference type="PANTHER" id="PTHR43003:SF5">
    <property type="entry name" value="DNA-3-METHYLADENINE GLYCOSYLASE"/>
    <property type="match status" value="1"/>
</dbReference>
<evidence type="ECO:0000256" key="3">
    <source>
        <dbReference type="ARBA" id="ARBA00022763"/>
    </source>
</evidence>
<dbReference type="InterPro" id="IPR051912">
    <property type="entry name" value="Alkylbase_DNA_Glycosylase/TA"/>
</dbReference>
<dbReference type="Pfam" id="PF00730">
    <property type="entry name" value="HhH-GPD"/>
    <property type="match status" value="1"/>
</dbReference>
<dbReference type="SUPFAM" id="SSF48150">
    <property type="entry name" value="DNA-glycosylase"/>
    <property type="match status" value="1"/>
</dbReference>
<dbReference type="GO" id="GO:0008725">
    <property type="term" value="F:DNA-3-methyladenine glycosylase activity"/>
    <property type="evidence" value="ECO:0007669"/>
    <property type="project" value="TreeGrafter"/>
</dbReference>
<dbReference type="GO" id="GO:0006285">
    <property type="term" value="P:base-excision repair, AP site formation"/>
    <property type="evidence" value="ECO:0007669"/>
    <property type="project" value="TreeGrafter"/>
</dbReference>
<gene>
    <name evidence="6" type="primary">alkA</name>
    <name evidence="6" type="ORF">LF1_10620</name>
</gene>
<protein>
    <recommendedName>
        <fullName evidence="2">DNA-3-methyladenine glycosylase II</fullName>
        <ecNumber evidence="2">3.2.2.21</ecNumber>
    </recommendedName>
</protein>